<dbReference type="KEGG" id="soy:115878039"/>
<keyword evidence="2" id="KW-1185">Reference proteome</keyword>
<evidence type="ECO:0000313" key="2">
    <source>
        <dbReference type="Proteomes" id="UP000504635"/>
    </source>
</evidence>
<dbReference type="InParanoid" id="A0A6J2XH61"/>
<dbReference type="Proteomes" id="UP000504635">
    <property type="component" value="Unplaced"/>
</dbReference>
<keyword evidence="1" id="KW-1133">Transmembrane helix</keyword>
<dbReference type="GeneID" id="115878039"/>
<feature type="transmembrane region" description="Helical" evidence="1">
    <location>
        <begin position="21"/>
        <end position="48"/>
    </location>
</feature>
<evidence type="ECO:0000256" key="1">
    <source>
        <dbReference type="SAM" id="Phobius"/>
    </source>
</evidence>
<name>A0A6J2XH61_SITOR</name>
<organism evidence="2 3">
    <name type="scientific">Sitophilus oryzae</name>
    <name type="common">Rice weevil</name>
    <name type="synonym">Curculio oryzae</name>
    <dbReference type="NCBI Taxonomy" id="7048"/>
    <lineage>
        <taxon>Eukaryota</taxon>
        <taxon>Metazoa</taxon>
        <taxon>Ecdysozoa</taxon>
        <taxon>Arthropoda</taxon>
        <taxon>Hexapoda</taxon>
        <taxon>Insecta</taxon>
        <taxon>Pterygota</taxon>
        <taxon>Neoptera</taxon>
        <taxon>Endopterygota</taxon>
        <taxon>Coleoptera</taxon>
        <taxon>Polyphaga</taxon>
        <taxon>Cucujiformia</taxon>
        <taxon>Curculionidae</taxon>
        <taxon>Dryophthorinae</taxon>
        <taxon>Sitophilus</taxon>
    </lineage>
</organism>
<proteinExistence type="predicted"/>
<accession>A0A6J2XH61</accession>
<dbReference type="AlphaFoldDB" id="A0A6J2XH61"/>
<keyword evidence="1" id="KW-0472">Membrane</keyword>
<reference evidence="3" key="1">
    <citation type="submission" date="2025-08" db="UniProtKB">
        <authorList>
            <consortium name="RefSeq"/>
        </authorList>
    </citation>
    <scope>IDENTIFICATION</scope>
    <source>
        <tissue evidence="3">Gonads</tissue>
    </source>
</reference>
<dbReference type="RefSeq" id="XP_030750255.1">
    <property type="nucleotide sequence ID" value="XM_030894395.1"/>
</dbReference>
<keyword evidence="1" id="KW-0812">Transmembrane</keyword>
<protein>
    <submittedName>
        <fullName evidence="3">Uncharacterized protein LOC115878039</fullName>
    </submittedName>
</protein>
<sequence length="109" mass="11859">MNVEPLPKKYRRKKKKTKDDYLFLLKAFIAGFTLFGGAILALVINVVWKNKCLYIPQEIQGGSSTTVADRGAFSHGALVATTKAQCANPPCISTTAATQIKTTNVLKVD</sequence>
<gene>
    <name evidence="3" type="primary">LOC115878039</name>
</gene>
<evidence type="ECO:0000313" key="3">
    <source>
        <dbReference type="RefSeq" id="XP_030750255.1"/>
    </source>
</evidence>